<gene>
    <name evidence="1" type="ORF">H3C67_01905</name>
</gene>
<dbReference type="EMBL" id="JACFOF010000003">
    <property type="protein sequence ID" value="MBW7953518.1"/>
    <property type="molecule type" value="Genomic_DNA"/>
</dbReference>
<comment type="caution">
    <text evidence="1">The sequence shown here is derived from an EMBL/GenBank/DDBJ whole genome shotgun (WGS) entry which is preliminary data.</text>
</comment>
<reference evidence="1" key="1">
    <citation type="journal article" date="2022" name="ISME J.">
        <title>A general approach to explore prokaryotic protein glycosylation reveals the unique surface layer modulation of an anammox bacterium.</title>
        <authorList>
            <person name="Pabst M."/>
            <person name="Grouzdev D.S."/>
            <person name="Lawson C.E."/>
            <person name="Kleikamp H.B.C."/>
            <person name="de Ram C."/>
            <person name="Louwen R."/>
            <person name="Lin Y.M."/>
            <person name="Lucker S."/>
            <person name="van Loosdrecht M.C.M."/>
            <person name="Laureni M."/>
        </authorList>
    </citation>
    <scope>NUCLEOTIDE SEQUENCE</scope>
    <source>
        <strain evidence="1">BROCD043</strain>
    </source>
</reference>
<accession>A0A952AL33</accession>
<dbReference type="AlphaFoldDB" id="A0A952AL33"/>
<evidence type="ECO:0000313" key="1">
    <source>
        <dbReference type="EMBL" id="MBW7953518.1"/>
    </source>
</evidence>
<name>A0A952AL33_9BACT</name>
<sequence>METVYSVVPVVEIDDKTVKLNEGTKRDYCPEECTFQLAGSCAFCLEDGFLSVAGVILDLGLHDDAPEDKRPGSKEIKCPVGIEFTADRISIPVRNYPEVRIFVDKQEP</sequence>
<organism evidence="1 2">
    <name type="scientific">Candidatus Dojkabacteria bacterium</name>
    <dbReference type="NCBI Taxonomy" id="2099670"/>
    <lineage>
        <taxon>Bacteria</taxon>
        <taxon>Candidatus Dojkabacteria</taxon>
    </lineage>
</organism>
<dbReference type="Proteomes" id="UP000781173">
    <property type="component" value="Unassembled WGS sequence"/>
</dbReference>
<protein>
    <submittedName>
        <fullName evidence="1">Uncharacterized protein</fullName>
    </submittedName>
</protein>
<proteinExistence type="predicted"/>
<evidence type="ECO:0000313" key="2">
    <source>
        <dbReference type="Proteomes" id="UP000781173"/>
    </source>
</evidence>